<dbReference type="Gene3D" id="3.90.228.10">
    <property type="match status" value="1"/>
</dbReference>
<dbReference type="EMBL" id="JARKIK010000039">
    <property type="protein sequence ID" value="KAK8738393.1"/>
    <property type="molecule type" value="Genomic_DNA"/>
</dbReference>
<reference evidence="8 9" key="1">
    <citation type="journal article" date="2024" name="BMC Genomics">
        <title>Genome assembly of redclaw crayfish (Cherax quadricarinatus) provides insights into its immune adaptation and hypoxia tolerance.</title>
        <authorList>
            <person name="Liu Z."/>
            <person name="Zheng J."/>
            <person name="Li H."/>
            <person name="Fang K."/>
            <person name="Wang S."/>
            <person name="He J."/>
            <person name="Zhou D."/>
            <person name="Weng S."/>
            <person name="Chi M."/>
            <person name="Gu Z."/>
            <person name="He J."/>
            <person name="Li F."/>
            <person name="Wang M."/>
        </authorList>
    </citation>
    <scope>NUCLEOTIDE SEQUENCE [LARGE SCALE GENOMIC DNA]</scope>
    <source>
        <strain evidence="8">ZL_2023a</strain>
    </source>
</reference>
<accession>A0AAW0XEF2</accession>
<dbReference type="InterPro" id="IPR012317">
    <property type="entry name" value="Poly(ADP-ribose)pol_cat_dom"/>
</dbReference>
<comment type="similarity">
    <text evidence="3">Belongs to the ARTD/PARP family.</text>
</comment>
<name>A0AAW0XEF2_CHEQU</name>
<feature type="region of interest" description="Disordered" evidence="5">
    <location>
        <begin position="1"/>
        <end position="77"/>
    </location>
</feature>
<dbReference type="SUPFAM" id="SSF117839">
    <property type="entry name" value="WWE domain"/>
    <property type="match status" value="1"/>
</dbReference>
<dbReference type="SUPFAM" id="SSF56399">
    <property type="entry name" value="ADP-ribosylation"/>
    <property type="match status" value="1"/>
</dbReference>
<dbReference type="PANTHER" id="PTHR45740:SF2">
    <property type="entry name" value="POLY [ADP-RIBOSE] POLYMERASE"/>
    <property type="match status" value="1"/>
</dbReference>
<evidence type="ECO:0000256" key="1">
    <source>
        <dbReference type="ARBA" id="ARBA00004123"/>
    </source>
</evidence>
<evidence type="ECO:0000259" key="6">
    <source>
        <dbReference type="PROSITE" id="PS50918"/>
    </source>
</evidence>
<feature type="domain" description="WWE" evidence="6">
    <location>
        <begin position="346"/>
        <end position="435"/>
    </location>
</feature>
<protein>
    <recommendedName>
        <fullName evidence="4">Poly [ADP-ribose] polymerase</fullName>
        <shortName evidence="4">PARP</shortName>
        <ecNumber evidence="4">2.4.2.-</ecNumber>
    </recommendedName>
</protein>
<organism evidence="8 9">
    <name type="scientific">Cherax quadricarinatus</name>
    <name type="common">Australian red claw crayfish</name>
    <dbReference type="NCBI Taxonomy" id="27406"/>
    <lineage>
        <taxon>Eukaryota</taxon>
        <taxon>Metazoa</taxon>
        <taxon>Ecdysozoa</taxon>
        <taxon>Arthropoda</taxon>
        <taxon>Crustacea</taxon>
        <taxon>Multicrustacea</taxon>
        <taxon>Malacostraca</taxon>
        <taxon>Eumalacostraca</taxon>
        <taxon>Eucarida</taxon>
        <taxon>Decapoda</taxon>
        <taxon>Pleocyemata</taxon>
        <taxon>Astacidea</taxon>
        <taxon>Parastacoidea</taxon>
        <taxon>Parastacidae</taxon>
        <taxon>Cherax</taxon>
    </lineage>
</organism>
<dbReference type="GO" id="GO:0005634">
    <property type="term" value="C:nucleus"/>
    <property type="evidence" value="ECO:0007669"/>
    <property type="project" value="UniProtKB-SubCell"/>
</dbReference>
<evidence type="ECO:0000256" key="2">
    <source>
        <dbReference type="ARBA" id="ARBA00023242"/>
    </source>
</evidence>
<dbReference type="Gene3D" id="3.30.720.50">
    <property type="match status" value="1"/>
</dbReference>
<keyword evidence="4" id="KW-0808">Transferase</keyword>
<sequence length="649" mass="74797">MGNWSSKKSETASASTYNVYQPPSNAQSSSNVTTASSGNYSGHSNNTAQTTASNIFQSSPQPPSITRSSSSVTTASAATHSVHSYNTSRTTASNVQTSQVPVYVTVQRDIPVKAQQIIKHSANSYIIPKLQQSERWQQQEINNPFSSLPDKFGLRICPQYNSKTGCRAEICRRLHVCLYQVMKKCNKDNCEKDHSFTSNHNNMILKIFWRRRDFNINLLTEILQNNHKAKKNTKQEQDDCICLYNIMRKCNRKPCSQIHSKKSYQWEVKNNAGKWLQFSYKQSDYLESIYCDPSQDSVELLPLPSELLNHKPFHALKCLLAQGQSWEVDMERMKLFAGSLSYCIRRLSTPSDITSDFHMACRWIWYWQDDDNLWKPYTDGTRKFFIVALSDQLEYHLHFGHGTFNVTLGTHTYVIDTQDMIQKNTETGKIRTVRRRPVCTIFEDKVTSFDKMFSTLPSDKRYMLFPVLPSTSEFVFIEKMIKNTLPMANLKIQRIQNDHLWNAYQNKKSQLLALYNDLSLVNEQYLFHGTKHSVIDQICCENLDWRLYGSNVGNVYGRGTYFSNKASLSDSYSETNNLNQKALFVIYVLVGTMTVGNSGMTLPPTNPETGRCFDTTCNDKLKSEIFVKYNRDEYYPAYIVKYYKPTCQY</sequence>
<feature type="compositionally biased region" description="Low complexity" evidence="5">
    <location>
        <begin position="64"/>
        <end position="77"/>
    </location>
</feature>
<gene>
    <name evidence="8" type="ORF">OTU49_003844</name>
</gene>
<dbReference type="PANTHER" id="PTHR45740">
    <property type="entry name" value="POLY [ADP-RIBOSE] POLYMERASE"/>
    <property type="match status" value="1"/>
</dbReference>
<dbReference type="PROSITE" id="PS50918">
    <property type="entry name" value="WWE"/>
    <property type="match status" value="1"/>
</dbReference>
<dbReference type="AlphaFoldDB" id="A0AAW0XEF2"/>
<keyword evidence="4" id="KW-0328">Glycosyltransferase</keyword>
<keyword evidence="9" id="KW-1185">Reference proteome</keyword>
<dbReference type="GO" id="GO:0003950">
    <property type="term" value="F:NAD+ poly-ADP-ribosyltransferase activity"/>
    <property type="evidence" value="ECO:0007669"/>
    <property type="project" value="UniProtKB-UniRule"/>
</dbReference>
<dbReference type="InterPro" id="IPR004170">
    <property type="entry name" value="WWE_dom"/>
</dbReference>
<evidence type="ECO:0000259" key="7">
    <source>
        <dbReference type="PROSITE" id="PS51059"/>
    </source>
</evidence>
<evidence type="ECO:0000256" key="5">
    <source>
        <dbReference type="SAM" id="MobiDB-lite"/>
    </source>
</evidence>
<evidence type="ECO:0000313" key="9">
    <source>
        <dbReference type="Proteomes" id="UP001445076"/>
    </source>
</evidence>
<evidence type="ECO:0000256" key="3">
    <source>
        <dbReference type="ARBA" id="ARBA00024347"/>
    </source>
</evidence>
<dbReference type="InterPro" id="IPR051712">
    <property type="entry name" value="ARTD-AVP"/>
</dbReference>
<dbReference type="Pfam" id="PF02825">
    <property type="entry name" value="WWE"/>
    <property type="match status" value="1"/>
</dbReference>
<dbReference type="Pfam" id="PF00644">
    <property type="entry name" value="PARP"/>
    <property type="match status" value="1"/>
</dbReference>
<comment type="caution">
    <text evidence="8">The sequence shown here is derived from an EMBL/GenBank/DDBJ whole genome shotgun (WGS) entry which is preliminary data.</text>
</comment>
<proteinExistence type="inferred from homology"/>
<comment type="subcellular location">
    <subcellularLocation>
        <location evidence="1">Nucleus</location>
    </subcellularLocation>
</comment>
<dbReference type="GO" id="GO:1990404">
    <property type="term" value="F:NAD+-protein mono-ADP-ribosyltransferase activity"/>
    <property type="evidence" value="ECO:0007669"/>
    <property type="project" value="TreeGrafter"/>
</dbReference>
<evidence type="ECO:0000256" key="4">
    <source>
        <dbReference type="RuleBase" id="RU362114"/>
    </source>
</evidence>
<keyword evidence="4" id="KW-0520">NAD</keyword>
<dbReference type="EC" id="2.4.2.-" evidence="4"/>
<dbReference type="PROSITE" id="PS51059">
    <property type="entry name" value="PARP_CATALYTIC"/>
    <property type="match status" value="1"/>
</dbReference>
<feature type="compositionally biased region" description="Polar residues" evidence="5">
    <location>
        <begin position="17"/>
        <end position="56"/>
    </location>
</feature>
<evidence type="ECO:0000313" key="8">
    <source>
        <dbReference type="EMBL" id="KAK8738393.1"/>
    </source>
</evidence>
<keyword evidence="2" id="KW-0539">Nucleus</keyword>
<feature type="domain" description="PARP catalytic" evidence="7">
    <location>
        <begin position="456"/>
        <end position="649"/>
    </location>
</feature>
<dbReference type="Proteomes" id="UP001445076">
    <property type="component" value="Unassembled WGS sequence"/>
</dbReference>
<dbReference type="InterPro" id="IPR037197">
    <property type="entry name" value="WWE_dom_sf"/>
</dbReference>